<sequence length="214" mass="25226">MLRQVLQQQQSLKCGCEKYFPSPLFKNKCSMCFQKEFPEEWKQHIRDTWCPAYSIPSYKLEEFVDTHKISSNKWLKMLVNIIKDENALLNVLPHMLFSLKKDMKDFYGFSAEDAGELYYIFRTRYKDKFGDEGSGSNSDFKWQHLFGGLIFDTWNIKSDVNGPIAYCYYGNFGSKPRGSLDNIVPSAWMKETRRTKIWINNVPPTFKVIFEKNQ</sequence>
<dbReference type="AlphaFoldDB" id="A0A6C0IRX2"/>
<accession>A0A6C0IRX2</accession>
<proteinExistence type="predicted"/>
<name>A0A6C0IRX2_9ZZZZ</name>
<reference evidence="1" key="1">
    <citation type="journal article" date="2020" name="Nature">
        <title>Giant virus diversity and host interactions through global metagenomics.</title>
        <authorList>
            <person name="Schulz F."/>
            <person name="Roux S."/>
            <person name="Paez-Espino D."/>
            <person name="Jungbluth S."/>
            <person name="Walsh D.A."/>
            <person name="Denef V.J."/>
            <person name="McMahon K.D."/>
            <person name="Konstantinidis K.T."/>
            <person name="Eloe-Fadrosh E.A."/>
            <person name="Kyrpides N.C."/>
            <person name="Woyke T."/>
        </authorList>
    </citation>
    <scope>NUCLEOTIDE SEQUENCE</scope>
    <source>
        <strain evidence="1">GVMAG-M-3300024261-37</strain>
    </source>
</reference>
<protein>
    <submittedName>
        <fullName evidence="1">Uncharacterized protein</fullName>
    </submittedName>
</protein>
<dbReference type="EMBL" id="MN740235">
    <property type="protein sequence ID" value="QHT95166.1"/>
    <property type="molecule type" value="Genomic_DNA"/>
</dbReference>
<organism evidence="1">
    <name type="scientific">viral metagenome</name>
    <dbReference type="NCBI Taxonomy" id="1070528"/>
    <lineage>
        <taxon>unclassified sequences</taxon>
        <taxon>metagenomes</taxon>
        <taxon>organismal metagenomes</taxon>
    </lineage>
</organism>
<evidence type="ECO:0000313" key="1">
    <source>
        <dbReference type="EMBL" id="QHT95166.1"/>
    </source>
</evidence>